<dbReference type="InterPro" id="IPR011051">
    <property type="entry name" value="RmlC_Cupin_sf"/>
</dbReference>
<dbReference type="InterPro" id="IPR014710">
    <property type="entry name" value="RmlC-like_jellyroll"/>
</dbReference>
<dbReference type="SUPFAM" id="SSF51182">
    <property type="entry name" value="RmlC-like cupins"/>
    <property type="match status" value="1"/>
</dbReference>
<evidence type="ECO:0000259" key="1">
    <source>
        <dbReference type="Pfam" id="PF05899"/>
    </source>
</evidence>
<proteinExistence type="predicted"/>
<dbReference type="OrthoDB" id="9799053at2"/>
<accession>E1STY8</accession>
<dbReference type="CDD" id="cd02227">
    <property type="entry name" value="cupin_TM1112-like"/>
    <property type="match status" value="1"/>
</dbReference>
<dbReference type="GeneID" id="67183255"/>
<dbReference type="Pfam" id="PF05899">
    <property type="entry name" value="Cupin_3"/>
    <property type="match status" value="1"/>
</dbReference>
<dbReference type="EMBL" id="CP002209">
    <property type="protein sequence ID" value="ADN77232.1"/>
    <property type="molecule type" value="Genomic_DNA"/>
</dbReference>
<protein>
    <recommendedName>
        <fullName evidence="1">(S)-ureidoglycine aminohydrolase cupin domain-containing protein</fullName>
    </recommendedName>
</protein>
<dbReference type="RefSeq" id="WP_013346538.1">
    <property type="nucleotide sequence ID" value="NC_014541.1"/>
</dbReference>
<organism evidence="2 3">
    <name type="scientific">Ferrimonas balearica (strain DSM 9799 / CCM 4581 / KCTC 23876 / PAT)</name>
    <dbReference type="NCBI Taxonomy" id="550540"/>
    <lineage>
        <taxon>Bacteria</taxon>
        <taxon>Pseudomonadati</taxon>
        <taxon>Pseudomonadota</taxon>
        <taxon>Gammaproteobacteria</taxon>
        <taxon>Alteromonadales</taxon>
        <taxon>Ferrimonadaceae</taxon>
        <taxon>Ferrimonas</taxon>
    </lineage>
</organism>
<dbReference type="Proteomes" id="UP000006683">
    <property type="component" value="Chromosome"/>
</dbReference>
<dbReference type="PANTHER" id="PTHR40943">
    <property type="entry name" value="CYTOPLASMIC PROTEIN-RELATED"/>
    <property type="match status" value="1"/>
</dbReference>
<gene>
    <name evidence="2" type="ordered locus">Fbal_3032</name>
</gene>
<dbReference type="InterPro" id="IPR008579">
    <property type="entry name" value="UGlyAH_Cupin_dom"/>
</dbReference>
<dbReference type="STRING" id="550540.Fbal_3032"/>
<dbReference type="AlphaFoldDB" id="E1STY8"/>
<dbReference type="KEGG" id="fbl:Fbal_3032"/>
<reference evidence="2 3" key="1">
    <citation type="journal article" date="2010" name="Stand. Genomic Sci.">
        <title>Complete genome sequence of Ferrimonas balearica type strain (PAT).</title>
        <authorList>
            <person name="Nolan M."/>
            <person name="Sikorski J."/>
            <person name="Davenport K."/>
            <person name="Lucas S."/>
            <person name="Glavina Del Rio T."/>
            <person name="Tice H."/>
            <person name="Cheng J."/>
            <person name="Goodwin L."/>
            <person name="Pitluck S."/>
            <person name="Liolios K."/>
            <person name="Ivanova N."/>
            <person name="Mavromatis K."/>
            <person name="Ovchinnikova G."/>
            <person name="Pati A."/>
            <person name="Chen A."/>
            <person name="Palaniappan K."/>
            <person name="Land M."/>
            <person name="Hauser L."/>
            <person name="Chang Y."/>
            <person name="Jeffries C."/>
            <person name="Tapia R."/>
            <person name="Brettin T."/>
            <person name="Detter J."/>
            <person name="Han C."/>
            <person name="Yasawong M."/>
            <person name="Rohde M."/>
            <person name="Tindall B."/>
            <person name="Goker M."/>
            <person name="Woyke T."/>
            <person name="Bristow J."/>
            <person name="Eisen J."/>
            <person name="Markowitz V."/>
            <person name="Hugenholtz P."/>
            <person name="Kyrpides N."/>
            <person name="Klenk H."/>
            <person name="Lapidus A."/>
        </authorList>
    </citation>
    <scope>NUCLEOTIDE SEQUENCE [LARGE SCALE GENOMIC DNA]</scope>
    <source>
        <strain evidence="3">DSM 9799 / CCM 4581 / KCTC 23876 / PAT</strain>
    </source>
</reference>
<dbReference type="PANTHER" id="PTHR40943:SF2">
    <property type="entry name" value="(S)-UREIDOGLYCINE AMINOHYDROLASE CUPIN DOMAIN-CONTAINING PROTEIN"/>
    <property type="match status" value="1"/>
</dbReference>
<name>E1STY8_FERBD</name>
<sequence length="121" mass="14207">MNTLKEWVFFDEQQGDYERYQPAEERRVTGAPVNELWNHYSDPSNQFHAGVWRSEPGCWKVSYSEHEFCQILEGRSIVRDNQGNERELKAGDRFVVPAGFEGEWEVVETCQKIYVIFEPAT</sequence>
<evidence type="ECO:0000313" key="2">
    <source>
        <dbReference type="EMBL" id="ADN77232.1"/>
    </source>
</evidence>
<dbReference type="HOGENOM" id="CLU_147448_1_1_6"/>
<evidence type="ECO:0000313" key="3">
    <source>
        <dbReference type="Proteomes" id="UP000006683"/>
    </source>
</evidence>
<dbReference type="eggNOG" id="COG3450">
    <property type="taxonomic scope" value="Bacteria"/>
</dbReference>
<dbReference type="Gene3D" id="2.60.120.10">
    <property type="entry name" value="Jelly Rolls"/>
    <property type="match status" value="1"/>
</dbReference>
<keyword evidence="3" id="KW-1185">Reference proteome</keyword>
<feature type="domain" description="(S)-ureidoglycine aminohydrolase cupin" evidence="1">
    <location>
        <begin position="43"/>
        <end position="114"/>
    </location>
</feature>